<feature type="transmembrane region" description="Helical" evidence="10">
    <location>
        <begin position="501"/>
        <end position="527"/>
    </location>
</feature>
<feature type="transmembrane region" description="Helical" evidence="10">
    <location>
        <begin position="403"/>
        <end position="421"/>
    </location>
</feature>
<name>A0A9P6QND2_9FUNG</name>
<accession>A0A9P6QND2</accession>
<keyword evidence="5" id="KW-0460">Magnesium</keyword>
<dbReference type="FunFam" id="1.10.357.20:FF:000001">
    <property type="entry name" value="Solute carrier family 41 member 2"/>
    <property type="match status" value="1"/>
</dbReference>
<evidence type="ECO:0000256" key="10">
    <source>
        <dbReference type="SAM" id="Phobius"/>
    </source>
</evidence>
<dbReference type="EMBL" id="JAAAJB010000014">
    <property type="protein sequence ID" value="KAG0269969.1"/>
    <property type="molecule type" value="Genomic_DNA"/>
</dbReference>
<evidence type="ECO:0000259" key="11">
    <source>
        <dbReference type="Pfam" id="PF01769"/>
    </source>
</evidence>
<feature type="compositionally biased region" description="Low complexity" evidence="9">
    <location>
        <begin position="69"/>
        <end position="82"/>
    </location>
</feature>
<proteinExistence type="inferred from homology"/>
<feature type="transmembrane region" description="Helical" evidence="10">
    <location>
        <begin position="567"/>
        <end position="591"/>
    </location>
</feature>
<feature type="compositionally biased region" description="Polar residues" evidence="9">
    <location>
        <begin position="143"/>
        <end position="168"/>
    </location>
</feature>
<feature type="transmembrane region" description="Helical" evidence="10">
    <location>
        <begin position="533"/>
        <end position="555"/>
    </location>
</feature>
<dbReference type="AlphaFoldDB" id="A0A9P6QND2"/>
<keyword evidence="4 10" id="KW-0812">Transmembrane</keyword>
<protein>
    <recommendedName>
        <fullName evidence="11">SLC41A/MgtE integral membrane domain-containing protein</fullName>
    </recommendedName>
</protein>
<feature type="transmembrane region" description="Helical" evidence="10">
    <location>
        <begin position="330"/>
        <end position="359"/>
    </location>
</feature>
<evidence type="ECO:0000256" key="2">
    <source>
        <dbReference type="ARBA" id="ARBA00009749"/>
    </source>
</evidence>
<keyword evidence="13" id="KW-1185">Reference proteome</keyword>
<feature type="domain" description="SLC41A/MgtE integral membrane" evidence="11">
    <location>
        <begin position="254"/>
        <end position="389"/>
    </location>
</feature>
<feature type="region of interest" description="Disordered" evidence="9">
    <location>
        <begin position="22"/>
        <end position="179"/>
    </location>
</feature>
<dbReference type="SUPFAM" id="SSF161093">
    <property type="entry name" value="MgtE membrane domain-like"/>
    <property type="match status" value="2"/>
</dbReference>
<keyword evidence="3" id="KW-0813">Transport</keyword>
<evidence type="ECO:0000256" key="7">
    <source>
        <dbReference type="ARBA" id="ARBA00023065"/>
    </source>
</evidence>
<dbReference type="OrthoDB" id="666972at2759"/>
<dbReference type="PANTHER" id="PTHR16228">
    <property type="entry name" value="DIVALENT CATION TRANSPORTER SOLUTE CARRIER FAMILY 41"/>
    <property type="match status" value="1"/>
</dbReference>
<comment type="subcellular location">
    <subcellularLocation>
        <location evidence="1">Membrane</location>
        <topology evidence="1">Multi-pass membrane protein</topology>
    </subcellularLocation>
</comment>
<dbReference type="InterPro" id="IPR036739">
    <property type="entry name" value="SLC41_membr_dom_sf"/>
</dbReference>
<organism evidence="12 13">
    <name type="scientific">Actinomortierella ambigua</name>
    <dbReference type="NCBI Taxonomy" id="1343610"/>
    <lineage>
        <taxon>Eukaryota</taxon>
        <taxon>Fungi</taxon>
        <taxon>Fungi incertae sedis</taxon>
        <taxon>Mucoromycota</taxon>
        <taxon>Mortierellomycotina</taxon>
        <taxon>Mortierellomycetes</taxon>
        <taxon>Mortierellales</taxon>
        <taxon>Mortierellaceae</taxon>
        <taxon>Actinomortierella</taxon>
    </lineage>
</organism>
<dbReference type="GO" id="GO:0005886">
    <property type="term" value="C:plasma membrane"/>
    <property type="evidence" value="ECO:0007669"/>
    <property type="project" value="TreeGrafter"/>
</dbReference>
<evidence type="ECO:0000256" key="1">
    <source>
        <dbReference type="ARBA" id="ARBA00004141"/>
    </source>
</evidence>
<feature type="domain" description="SLC41A/MgtE integral membrane" evidence="11">
    <location>
        <begin position="466"/>
        <end position="587"/>
    </location>
</feature>
<keyword evidence="7" id="KW-0406">Ion transport</keyword>
<evidence type="ECO:0000256" key="4">
    <source>
        <dbReference type="ARBA" id="ARBA00022692"/>
    </source>
</evidence>
<dbReference type="InterPro" id="IPR045349">
    <property type="entry name" value="SLC41A1-3"/>
</dbReference>
<dbReference type="Gene3D" id="1.10.357.20">
    <property type="entry name" value="SLC41 divalent cation transporters, integral membrane domain"/>
    <property type="match status" value="2"/>
</dbReference>
<dbReference type="Proteomes" id="UP000807716">
    <property type="component" value="Unassembled WGS sequence"/>
</dbReference>
<feature type="compositionally biased region" description="Low complexity" evidence="9">
    <location>
        <begin position="118"/>
        <end position="142"/>
    </location>
</feature>
<keyword evidence="6 10" id="KW-1133">Transmembrane helix</keyword>
<keyword evidence="8 10" id="KW-0472">Membrane</keyword>
<dbReference type="InterPro" id="IPR006667">
    <property type="entry name" value="SLC41_membr_dom"/>
</dbReference>
<evidence type="ECO:0000313" key="13">
    <source>
        <dbReference type="Proteomes" id="UP000807716"/>
    </source>
</evidence>
<feature type="transmembrane region" description="Helical" evidence="10">
    <location>
        <begin position="433"/>
        <end position="455"/>
    </location>
</feature>
<evidence type="ECO:0000256" key="9">
    <source>
        <dbReference type="SAM" id="MobiDB-lite"/>
    </source>
</evidence>
<dbReference type="Pfam" id="PF01769">
    <property type="entry name" value="MgtE"/>
    <property type="match status" value="2"/>
</dbReference>
<evidence type="ECO:0000256" key="3">
    <source>
        <dbReference type="ARBA" id="ARBA00022448"/>
    </source>
</evidence>
<evidence type="ECO:0000313" key="12">
    <source>
        <dbReference type="EMBL" id="KAG0269969.1"/>
    </source>
</evidence>
<comment type="caution">
    <text evidence="12">The sequence shown here is derived from an EMBL/GenBank/DDBJ whole genome shotgun (WGS) entry which is preliminary data.</text>
</comment>
<gene>
    <name evidence="12" type="ORF">DFQ27_001230</name>
</gene>
<comment type="similarity">
    <text evidence="2">Belongs to the SLC41A transporter family.</text>
</comment>
<feature type="transmembrane region" description="Helical" evidence="10">
    <location>
        <begin position="213"/>
        <end position="235"/>
    </location>
</feature>
<dbReference type="PANTHER" id="PTHR16228:SF7">
    <property type="entry name" value="SLC41A_MGTE INTEGRAL MEMBRANE DOMAIN-CONTAINING PROTEIN"/>
    <property type="match status" value="1"/>
</dbReference>
<feature type="transmembrane region" description="Helical" evidence="10">
    <location>
        <begin position="461"/>
        <end position="480"/>
    </location>
</feature>
<dbReference type="GO" id="GO:0008324">
    <property type="term" value="F:monoatomic cation transmembrane transporter activity"/>
    <property type="evidence" value="ECO:0007669"/>
    <property type="project" value="InterPro"/>
</dbReference>
<sequence length="603" mass="64457">MSRLFPSSSSSSQAYIPVLTHDGIKDFDDDDDLDSDFTMASSPVPQPAAGGRSRPASGQFAMSELPNTSSSFRQQQQHQQSQATTAPYRDSPSPSTSDDDEGTANIGRSSIPLHARTSSSSSSSASASPSQQQHSRSNSRSSVTLTPRRGSQSSISLNNSNDTGTVTPTSPPPKYALESMGFEDSGRQMDEEMMGGGDHGAGAGTTEAPIDGLLMQASTTLVIAVSGLIGAGWLLDVIQHWPVFVDISELIILIPILLNLKGNLEMNLASRLSTASNMGLLDSPQSRSLFVKGNLALLQVQALSVGSIAGLFSFGLGMLVHPSGNNWNEIALMIAASMMCASISSFVLGGFMCVLVLLCRKFNINPDNIACPLASSMGDLVTLFVLAGCSTTLRKYVDTPICFLVLGVQILCIPVWLIIVRRNKFVVEVVKEGWGPILLAMVIASTAGLTLERYIDQYPGMALISPVLNGLAGNIGSIYASRISTSVHAGIKENHRATQRILFVVNIPIQGLFLLVIGLMGLGHIHWSAGVVIGYTAVSLILIMASLIMAKYITLWFWKWGYDPDNYALPILTSLIDVIGTGLLVLCFWAIGYRNYETVTVSV</sequence>
<reference evidence="12" key="1">
    <citation type="journal article" date="2020" name="Fungal Divers.">
        <title>Resolving the Mortierellaceae phylogeny through synthesis of multi-gene phylogenetics and phylogenomics.</title>
        <authorList>
            <person name="Vandepol N."/>
            <person name="Liber J."/>
            <person name="Desiro A."/>
            <person name="Na H."/>
            <person name="Kennedy M."/>
            <person name="Barry K."/>
            <person name="Grigoriev I.V."/>
            <person name="Miller A.N."/>
            <person name="O'Donnell K."/>
            <person name="Stajich J.E."/>
            <person name="Bonito G."/>
        </authorList>
    </citation>
    <scope>NUCLEOTIDE SEQUENCE</scope>
    <source>
        <strain evidence="12">BC1065</strain>
    </source>
</reference>
<evidence type="ECO:0000256" key="6">
    <source>
        <dbReference type="ARBA" id="ARBA00022989"/>
    </source>
</evidence>
<evidence type="ECO:0000256" key="8">
    <source>
        <dbReference type="ARBA" id="ARBA00023136"/>
    </source>
</evidence>
<feature type="transmembrane region" description="Helical" evidence="10">
    <location>
        <begin position="380"/>
        <end position="397"/>
    </location>
</feature>
<evidence type="ECO:0000256" key="5">
    <source>
        <dbReference type="ARBA" id="ARBA00022842"/>
    </source>
</evidence>
<feature type="transmembrane region" description="Helical" evidence="10">
    <location>
        <begin position="295"/>
        <end position="318"/>
    </location>
</feature>